<dbReference type="VEuPathDB" id="PiroplasmaDB:TA09715"/>
<dbReference type="EMBL" id="UIVT01000001">
    <property type="protein sequence ID" value="SVP89350.1"/>
    <property type="molecule type" value="Genomic_DNA"/>
</dbReference>
<evidence type="ECO:0000313" key="1">
    <source>
        <dbReference type="EMBL" id="SVP89350.1"/>
    </source>
</evidence>
<dbReference type="EMBL" id="UIVS01000001">
    <property type="protein sequence ID" value="SVP90492.1"/>
    <property type="molecule type" value="Genomic_DNA"/>
</dbReference>
<protein>
    <submittedName>
        <fullName evidence="1">Uncharacterized protein</fullName>
    </submittedName>
</protein>
<evidence type="ECO:0000313" key="2">
    <source>
        <dbReference type="EMBL" id="SVP90492.1"/>
    </source>
</evidence>
<dbReference type="AlphaFoldDB" id="A0A3B0MPD5"/>
<reference evidence="1" key="1">
    <citation type="submission" date="2018-07" db="EMBL/GenBank/DDBJ databases">
        <authorList>
            <person name="Quirk P.G."/>
            <person name="Krulwich T.A."/>
        </authorList>
    </citation>
    <scope>NUCLEOTIDE SEQUENCE</scope>
    <source>
        <strain evidence="1">Anand</strain>
    </source>
</reference>
<name>A0A3B0MPD5_THEAN</name>
<sequence>MDELLCVWNSIFSESNEYTFGYNEKLYNLLITQEYTNYINSSKNYINSSKNNINPFKDNINPTKDINSFNDIRPYSFKQILQIILNNNDPEINIILNTFFNLREYLINSFNEIMIENGFEELLKDSIKLIIVDAFNRKLKQMNIDFTPILIDVTGVKNIEQYLQIIKEIKLLINQINNINNNINIKQNIINNVIL</sequence>
<gene>
    <name evidence="1" type="ORF">TAT_000120400</name>
    <name evidence="2" type="ORF">TAV_000119900</name>
</gene>
<accession>A0A3B0MPD5</accession>
<organism evidence="1">
    <name type="scientific">Theileria annulata</name>
    <dbReference type="NCBI Taxonomy" id="5874"/>
    <lineage>
        <taxon>Eukaryota</taxon>
        <taxon>Sar</taxon>
        <taxon>Alveolata</taxon>
        <taxon>Apicomplexa</taxon>
        <taxon>Aconoidasida</taxon>
        <taxon>Piroplasmida</taxon>
        <taxon>Theileriidae</taxon>
        <taxon>Theileria</taxon>
    </lineage>
</organism>
<proteinExistence type="predicted"/>